<feature type="region of interest" description="Disordered" evidence="6">
    <location>
        <begin position="277"/>
        <end position="298"/>
    </location>
</feature>
<sequence>MRLFVLLPLLLLFASLVAAAQWSKEDVEIFTLQKQLERAEGKEANFYSFMKLGRRASAADIRKAYRQRSMEMHPDKHRGDPQAAKRFERLGLVNKILRDARRDRYDHFLSKGFPKWRKNESGAADFYYQRWRPSLALVLAILVLFTSGVQHVVQRLTYARDLERLTTLTENAQLVAWGPAFRNSTAGGRPERKVRVEVRAPPLPPKNADKEEEERTLRRLLASRTEEGPRIEVRVSEQGLYVSDGEGGWESLGKETLTLPSVHTTWPLALLRRLAGAQAPAPAREQPAAAVEKVKKAQ</sequence>
<evidence type="ECO:0000256" key="1">
    <source>
        <dbReference type="ARBA" id="ARBA00022692"/>
    </source>
</evidence>
<dbReference type="Pfam" id="PF00226">
    <property type="entry name" value="DnaJ"/>
    <property type="match status" value="1"/>
</dbReference>
<evidence type="ECO:0000256" key="3">
    <source>
        <dbReference type="ARBA" id="ARBA00022989"/>
    </source>
</evidence>
<feature type="chain" id="PRO_5016393995" evidence="7">
    <location>
        <begin position="20"/>
        <end position="298"/>
    </location>
</feature>
<keyword evidence="10" id="KW-1185">Reference proteome</keyword>
<dbReference type="PRINTS" id="PR00625">
    <property type="entry name" value="JDOMAIN"/>
</dbReference>
<feature type="signal peptide" evidence="7">
    <location>
        <begin position="1"/>
        <end position="19"/>
    </location>
</feature>
<keyword evidence="3" id="KW-1133">Transmembrane helix</keyword>
<evidence type="ECO:0000313" key="10">
    <source>
        <dbReference type="Proteomes" id="UP000245946"/>
    </source>
</evidence>
<dbReference type="EMBL" id="KZ819291">
    <property type="protein sequence ID" value="PWN98440.1"/>
    <property type="molecule type" value="Genomic_DNA"/>
</dbReference>
<dbReference type="AlphaFoldDB" id="A0A316Z9Q9"/>
<feature type="compositionally biased region" description="Low complexity" evidence="6">
    <location>
        <begin position="277"/>
        <end position="290"/>
    </location>
</feature>
<dbReference type="SMART" id="SM00271">
    <property type="entry name" value="DnaJ"/>
    <property type="match status" value="1"/>
</dbReference>
<evidence type="ECO:0000256" key="2">
    <source>
        <dbReference type="ARBA" id="ARBA00022729"/>
    </source>
</evidence>
<dbReference type="PANTHER" id="PTHR44653">
    <property type="entry name" value="DNAJ HOMOLOG SUBFAMILY C MEMBER 1"/>
    <property type="match status" value="1"/>
</dbReference>
<name>A0A316Z9Q9_9BASI</name>
<evidence type="ECO:0000256" key="4">
    <source>
        <dbReference type="ARBA" id="ARBA00023136"/>
    </source>
</evidence>
<reference evidence="9 10" key="1">
    <citation type="journal article" date="2018" name="Mol. Biol. Evol.">
        <title>Broad Genomic Sampling Reveals a Smut Pathogenic Ancestry of the Fungal Clade Ustilaginomycotina.</title>
        <authorList>
            <person name="Kijpornyongpan T."/>
            <person name="Mondo S.J."/>
            <person name="Barry K."/>
            <person name="Sandor L."/>
            <person name="Lee J."/>
            <person name="Lipzen A."/>
            <person name="Pangilinan J."/>
            <person name="LaButti K."/>
            <person name="Hainaut M."/>
            <person name="Henrissat B."/>
            <person name="Grigoriev I.V."/>
            <person name="Spatafora J.W."/>
            <person name="Aime M.C."/>
        </authorList>
    </citation>
    <scope>NUCLEOTIDE SEQUENCE [LARGE SCALE GENOMIC DNA]</scope>
    <source>
        <strain evidence="9 10">MCA 4186</strain>
    </source>
</reference>
<organism evidence="9 10">
    <name type="scientific">Tilletiopsis washingtonensis</name>
    <dbReference type="NCBI Taxonomy" id="58919"/>
    <lineage>
        <taxon>Eukaryota</taxon>
        <taxon>Fungi</taxon>
        <taxon>Dikarya</taxon>
        <taxon>Basidiomycota</taxon>
        <taxon>Ustilaginomycotina</taxon>
        <taxon>Exobasidiomycetes</taxon>
        <taxon>Entylomatales</taxon>
        <taxon>Entylomatales incertae sedis</taxon>
        <taxon>Tilletiopsis</taxon>
    </lineage>
</organism>
<keyword evidence="2 7" id="KW-0732">Signal</keyword>
<dbReference type="Proteomes" id="UP000245946">
    <property type="component" value="Unassembled WGS sequence"/>
</dbReference>
<protein>
    <submittedName>
        <fullName evidence="9">DnaJ-domain-containing protein</fullName>
    </submittedName>
</protein>
<dbReference type="InterPro" id="IPR052606">
    <property type="entry name" value="DnaJ_domain_protein"/>
</dbReference>
<gene>
    <name evidence="9" type="ORF">FA09DRAFT_329501</name>
</gene>
<feature type="domain" description="J" evidence="8">
    <location>
        <begin position="45"/>
        <end position="109"/>
    </location>
</feature>
<dbReference type="GO" id="GO:0012505">
    <property type="term" value="C:endomembrane system"/>
    <property type="evidence" value="ECO:0007669"/>
    <property type="project" value="UniProtKB-SubCell"/>
</dbReference>
<dbReference type="InterPro" id="IPR036869">
    <property type="entry name" value="J_dom_sf"/>
</dbReference>
<comment type="subcellular location">
    <subcellularLocation>
        <location evidence="5">Endomembrane system</location>
        <topology evidence="5">Single-pass membrane protein</topology>
    </subcellularLocation>
</comment>
<evidence type="ECO:0000256" key="7">
    <source>
        <dbReference type="SAM" id="SignalP"/>
    </source>
</evidence>
<dbReference type="STRING" id="58919.A0A316Z9Q9"/>
<dbReference type="RefSeq" id="XP_025598719.1">
    <property type="nucleotide sequence ID" value="XM_025742205.1"/>
</dbReference>
<evidence type="ECO:0000256" key="6">
    <source>
        <dbReference type="SAM" id="MobiDB-lite"/>
    </source>
</evidence>
<keyword evidence="1" id="KW-0812">Transmembrane</keyword>
<dbReference type="SUPFAM" id="SSF46565">
    <property type="entry name" value="Chaperone J-domain"/>
    <property type="match status" value="1"/>
</dbReference>
<evidence type="ECO:0000256" key="5">
    <source>
        <dbReference type="ARBA" id="ARBA00037847"/>
    </source>
</evidence>
<evidence type="ECO:0000313" key="9">
    <source>
        <dbReference type="EMBL" id="PWN98440.1"/>
    </source>
</evidence>
<dbReference type="Gene3D" id="1.10.287.110">
    <property type="entry name" value="DnaJ domain"/>
    <property type="match status" value="1"/>
</dbReference>
<dbReference type="GeneID" id="37269749"/>
<proteinExistence type="predicted"/>
<dbReference type="InterPro" id="IPR001623">
    <property type="entry name" value="DnaJ_domain"/>
</dbReference>
<dbReference type="CDD" id="cd06257">
    <property type="entry name" value="DnaJ"/>
    <property type="match status" value="1"/>
</dbReference>
<evidence type="ECO:0000259" key="8">
    <source>
        <dbReference type="PROSITE" id="PS50076"/>
    </source>
</evidence>
<dbReference type="OrthoDB" id="413400at2759"/>
<dbReference type="PROSITE" id="PS50076">
    <property type="entry name" value="DNAJ_2"/>
    <property type="match status" value="1"/>
</dbReference>
<accession>A0A316Z9Q9</accession>
<keyword evidence="4" id="KW-0472">Membrane</keyword>
<dbReference type="PANTHER" id="PTHR44653:SF2">
    <property type="entry name" value="DNAJ HOMOLOG SUBFAMILY C MEMBER 1"/>
    <property type="match status" value="1"/>
</dbReference>